<dbReference type="EMBL" id="AMZH03007294">
    <property type="protein sequence ID" value="RRT61683.1"/>
    <property type="molecule type" value="Genomic_DNA"/>
</dbReference>
<feature type="compositionally biased region" description="Basic and acidic residues" evidence="1">
    <location>
        <begin position="447"/>
        <end position="462"/>
    </location>
</feature>
<protein>
    <submittedName>
        <fullName evidence="2">Uncharacterized protein</fullName>
    </submittedName>
</protein>
<dbReference type="AlphaFoldDB" id="A0A426ZCJ7"/>
<organism evidence="2 3">
    <name type="scientific">Ensete ventricosum</name>
    <name type="common">Abyssinian banana</name>
    <name type="synonym">Musa ensete</name>
    <dbReference type="NCBI Taxonomy" id="4639"/>
    <lineage>
        <taxon>Eukaryota</taxon>
        <taxon>Viridiplantae</taxon>
        <taxon>Streptophyta</taxon>
        <taxon>Embryophyta</taxon>
        <taxon>Tracheophyta</taxon>
        <taxon>Spermatophyta</taxon>
        <taxon>Magnoliopsida</taxon>
        <taxon>Liliopsida</taxon>
        <taxon>Zingiberales</taxon>
        <taxon>Musaceae</taxon>
        <taxon>Ensete</taxon>
    </lineage>
</organism>
<reference evidence="2 3" key="1">
    <citation type="journal article" date="2014" name="Agronomy (Basel)">
        <title>A Draft Genome Sequence for Ensete ventricosum, the Drought-Tolerant Tree Against Hunger.</title>
        <authorList>
            <person name="Harrison J."/>
            <person name="Moore K.A."/>
            <person name="Paszkiewicz K."/>
            <person name="Jones T."/>
            <person name="Grant M."/>
            <person name="Ambacheew D."/>
            <person name="Muzemil S."/>
            <person name="Studholme D.J."/>
        </authorList>
    </citation>
    <scope>NUCLEOTIDE SEQUENCE [LARGE SCALE GENOMIC DNA]</scope>
</reference>
<evidence type="ECO:0000313" key="3">
    <source>
        <dbReference type="Proteomes" id="UP000287651"/>
    </source>
</evidence>
<feature type="region of interest" description="Disordered" evidence="1">
    <location>
        <begin position="188"/>
        <end position="226"/>
    </location>
</feature>
<name>A0A426ZCJ7_ENSVE</name>
<feature type="compositionally biased region" description="Basic residues" evidence="1">
    <location>
        <begin position="431"/>
        <end position="446"/>
    </location>
</feature>
<proteinExistence type="predicted"/>
<feature type="compositionally biased region" description="Polar residues" evidence="1">
    <location>
        <begin position="212"/>
        <end position="226"/>
    </location>
</feature>
<accession>A0A426ZCJ7</accession>
<sequence>MKSTPHAEMEYNDTDYESFIPFPSITQMKSIPHAEMEYNITDSKSSVTHSRLDGRSLRVQLDRSVADVGTRVRRRCLSSGSVVVSCKKVGSGRFAIPPLRRGVRAFIVSVTGCSYLRSLLPLLLTMSSYFSIPSVVLVVRRMSCLLQLWRVDLTHVRANLGINLGDLVKKVNSTTNIRDLAEKANSGTNLGDLTERTDSGTNLGDLAERTDSSTNLGDLTERANSSTNLGDLTERASLGTNLEDLAEKVNSGTNLGDLAERADSGTNLGELIERANSGTNLGDSTEKANLGTNIGDLAESKLAKFVEISLFCMGEPETSSSGVSSGPPSLVDARVLRDLEVMEAGHDLDIAVIEGSLTANRERYSISVGYGLHFPWFGQRPYSSDVPGVCISMDALEADIQFPLHPNIEESPRYSSKRQSDTLVPSDDPSRRHKKVKILSRRHKSHHGEGGSRSHSKGKEPAEPVEEPEMLVKSVEEDASPVFHRPRFGSSGPRQGDASQMGEAEELDEVGAGAVYAPIGSTVGPSHQGDGAGNLSTLIFMSRSFSRFFLDDCFMDYRITSLQQEIDALKSGGGLEVVAVAEKHAFELEKEFKKTKRGQDEALQ</sequence>
<dbReference type="Proteomes" id="UP000287651">
    <property type="component" value="Unassembled WGS sequence"/>
</dbReference>
<evidence type="ECO:0000256" key="1">
    <source>
        <dbReference type="SAM" id="MobiDB-lite"/>
    </source>
</evidence>
<comment type="caution">
    <text evidence="2">The sequence shown here is derived from an EMBL/GenBank/DDBJ whole genome shotgun (WGS) entry which is preliminary data.</text>
</comment>
<evidence type="ECO:0000313" key="2">
    <source>
        <dbReference type="EMBL" id="RRT61683.1"/>
    </source>
</evidence>
<feature type="region of interest" description="Disordered" evidence="1">
    <location>
        <begin position="407"/>
        <end position="470"/>
    </location>
</feature>
<gene>
    <name evidence="2" type="ORF">B296_00028120</name>
</gene>